<dbReference type="AlphaFoldDB" id="A0A1R3VWG4"/>
<feature type="domain" description="UspA" evidence="2">
    <location>
        <begin position="4"/>
        <end position="146"/>
    </location>
</feature>
<dbReference type="PRINTS" id="PR01438">
    <property type="entry name" value="UNVRSLSTRESS"/>
</dbReference>
<comment type="similarity">
    <text evidence="1">Belongs to the universal stress protein A family.</text>
</comment>
<feature type="domain" description="UspA" evidence="2">
    <location>
        <begin position="153"/>
        <end position="295"/>
    </location>
</feature>
<dbReference type="InterPro" id="IPR006015">
    <property type="entry name" value="Universal_stress_UspA"/>
</dbReference>
<dbReference type="OrthoDB" id="5567285at2"/>
<proteinExistence type="inferred from homology"/>
<accession>A0A1R3VWG4</accession>
<sequence length="296" mass="32206">MKLKSILYATDLSSGADNAGRRSLQLQAEHGATLRVLSVLSGGFGVEARGRAPGADSDTALAAQIDDQTQSMRERLMALGTVDDGRTEYVCEQGQGYRKILEHAEAMKADLVVVGSHGQRRIQDVLLGTTTHNLVNRTERPILVVKNAAASAYQRAVVPVDFSALSSAALRWANALATQSPLLAIHAFDMSALDEVLRNRLQASELKRIEKDVQADRQLELERFLDASKLGEGRYEAKLVLGQAHDMIAKTVVETKADLVVMGTHGRGRIKDVLLGGVARRVVHQIKEADVLLVRK</sequence>
<evidence type="ECO:0000256" key="1">
    <source>
        <dbReference type="ARBA" id="ARBA00008791"/>
    </source>
</evidence>
<evidence type="ECO:0000313" key="3">
    <source>
        <dbReference type="EMBL" id="SIT69440.1"/>
    </source>
</evidence>
<dbReference type="RefSeq" id="WP_076755490.1">
    <property type="nucleotide sequence ID" value="NZ_CP023018.1"/>
</dbReference>
<dbReference type="EMBL" id="FTPK01000002">
    <property type="protein sequence ID" value="SIT69440.1"/>
    <property type="molecule type" value="Genomic_DNA"/>
</dbReference>
<dbReference type="PANTHER" id="PTHR46268:SF6">
    <property type="entry name" value="UNIVERSAL STRESS PROTEIN UP12"/>
    <property type="match status" value="1"/>
</dbReference>
<reference evidence="3 4" key="1">
    <citation type="submission" date="2017-01" db="EMBL/GenBank/DDBJ databases">
        <authorList>
            <person name="Mah S.A."/>
            <person name="Swanson W.J."/>
            <person name="Moy G.W."/>
            <person name="Vacquier V.D."/>
        </authorList>
    </citation>
    <scope>NUCLEOTIDE SEQUENCE [LARGE SCALE GENOMIC DNA]</scope>
    <source>
        <strain evidence="3 4">M9</strain>
    </source>
</reference>
<dbReference type="SUPFAM" id="SSF52402">
    <property type="entry name" value="Adenine nucleotide alpha hydrolases-like"/>
    <property type="match status" value="2"/>
</dbReference>
<name>A0A1R3VWG4_9GAMM</name>
<dbReference type="CDD" id="cd00293">
    <property type="entry name" value="USP-like"/>
    <property type="match status" value="2"/>
</dbReference>
<gene>
    <name evidence="3" type="ORF">SAMN05216526_1084</name>
</gene>
<dbReference type="STRING" id="233100.SAMN05216526_1084"/>
<evidence type="ECO:0000259" key="2">
    <source>
        <dbReference type="Pfam" id="PF00582"/>
    </source>
</evidence>
<dbReference type="PANTHER" id="PTHR46268">
    <property type="entry name" value="STRESS RESPONSE PROTEIN NHAX"/>
    <property type="match status" value="1"/>
</dbReference>
<dbReference type="InterPro" id="IPR014729">
    <property type="entry name" value="Rossmann-like_a/b/a_fold"/>
</dbReference>
<keyword evidence="4" id="KW-1185">Reference proteome</keyword>
<evidence type="ECO:0000313" key="4">
    <source>
        <dbReference type="Proteomes" id="UP000223759"/>
    </source>
</evidence>
<dbReference type="InterPro" id="IPR006016">
    <property type="entry name" value="UspA"/>
</dbReference>
<protein>
    <submittedName>
        <fullName evidence="3">Nucleotide-binding universal stress protein, UspA family</fullName>
    </submittedName>
</protein>
<dbReference type="Pfam" id="PF00582">
    <property type="entry name" value="Usp"/>
    <property type="match status" value="2"/>
</dbReference>
<dbReference type="Gene3D" id="3.40.50.620">
    <property type="entry name" value="HUPs"/>
    <property type="match status" value="2"/>
</dbReference>
<dbReference type="Proteomes" id="UP000223759">
    <property type="component" value="Unassembled WGS sequence"/>
</dbReference>
<organism evidence="3 4">
    <name type="scientific">Ectothiorhodosinus mongolicus</name>
    <dbReference type="NCBI Taxonomy" id="233100"/>
    <lineage>
        <taxon>Bacteria</taxon>
        <taxon>Pseudomonadati</taxon>
        <taxon>Pseudomonadota</taxon>
        <taxon>Gammaproteobacteria</taxon>
        <taxon>Chromatiales</taxon>
        <taxon>Ectothiorhodospiraceae</taxon>
        <taxon>Ectothiorhodosinus</taxon>
    </lineage>
</organism>